<gene>
    <name evidence="2" type="ORF">PV11_06588</name>
</gene>
<dbReference type="HOGENOM" id="CLU_087700_1_0_1"/>
<reference evidence="2 3" key="1">
    <citation type="submission" date="2015-01" db="EMBL/GenBank/DDBJ databases">
        <title>The Genome Sequence of Exophiala sideris CBS121828.</title>
        <authorList>
            <consortium name="The Broad Institute Genomics Platform"/>
            <person name="Cuomo C."/>
            <person name="de Hoog S."/>
            <person name="Gorbushina A."/>
            <person name="Stielow B."/>
            <person name="Teixiera M."/>
            <person name="Abouelleil A."/>
            <person name="Chapman S.B."/>
            <person name="Priest M."/>
            <person name="Young S.K."/>
            <person name="Wortman J."/>
            <person name="Nusbaum C."/>
            <person name="Birren B."/>
        </authorList>
    </citation>
    <scope>NUCLEOTIDE SEQUENCE [LARGE SCALE GENOMIC DNA]</scope>
    <source>
        <strain evidence="2 3">CBS 121828</strain>
    </source>
</reference>
<feature type="region of interest" description="Disordered" evidence="1">
    <location>
        <begin position="1"/>
        <end position="186"/>
    </location>
</feature>
<feature type="compositionally biased region" description="Basic and acidic residues" evidence="1">
    <location>
        <begin position="142"/>
        <end position="186"/>
    </location>
</feature>
<protein>
    <submittedName>
        <fullName evidence="2">Uncharacterized protein</fullName>
    </submittedName>
</protein>
<accession>A0A0D1YE24</accession>
<feature type="compositionally biased region" description="Polar residues" evidence="1">
    <location>
        <begin position="40"/>
        <end position="49"/>
    </location>
</feature>
<feature type="compositionally biased region" description="Low complexity" evidence="1">
    <location>
        <begin position="101"/>
        <end position="110"/>
    </location>
</feature>
<feature type="compositionally biased region" description="Basic and acidic residues" evidence="1">
    <location>
        <begin position="111"/>
        <end position="123"/>
    </location>
</feature>
<feature type="compositionally biased region" description="Acidic residues" evidence="1">
    <location>
        <begin position="30"/>
        <end position="39"/>
    </location>
</feature>
<dbReference type="OrthoDB" id="5418203at2759"/>
<proteinExistence type="predicted"/>
<feature type="compositionally biased region" description="Low complexity" evidence="1">
    <location>
        <begin position="12"/>
        <end position="21"/>
    </location>
</feature>
<evidence type="ECO:0000256" key="1">
    <source>
        <dbReference type="SAM" id="MobiDB-lite"/>
    </source>
</evidence>
<name>A0A0D1YE24_9EURO</name>
<evidence type="ECO:0000313" key="2">
    <source>
        <dbReference type="EMBL" id="KIV78994.1"/>
    </source>
</evidence>
<dbReference type="AlphaFoldDB" id="A0A0D1YE24"/>
<dbReference type="EMBL" id="KN846953">
    <property type="protein sequence ID" value="KIV78994.1"/>
    <property type="molecule type" value="Genomic_DNA"/>
</dbReference>
<sequence>MESKLAGLHIDLPPASALKLKSSSKKEDVVDSWEDEDDSTSPLDGNETPTEGPGPSLRPIKSSDPALKPPPPTPISPQGSGGQYIDWAPAQVLGGGRPRTHSPSTTSTQTDADRERERRRPEKTTATASRMIAAGLGVKVPKKTEEQRQYDRAIREQEIRRKNKEKEDRERQKEADEKLKTEMWDG</sequence>
<evidence type="ECO:0000313" key="3">
    <source>
        <dbReference type="Proteomes" id="UP000053599"/>
    </source>
</evidence>
<organism evidence="2 3">
    <name type="scientific">Exophiala sideris</name>
    <dbReference type="NCBI Taxonomy" id="1016849"/>
    <lineage>
        <taxon>Eukaryota</taxon>
        <taxon>Fungi</taxon>
        <taxon>Dikarya</taxon>
        <taxon>Ascomycota</taxon>
        <taxon>Pezizomycotina</taxon>
        <taxon>Eurotiomycetes</taxon>
        <taxon>Chaetothyriomycetidae</taxon>
        <taxon>Chaetothyriales</taxon>
        <taxon>Herpotrichiellaceae</taxon>
        <taxon>Exophiala</taxon>
    </lineage>
</organism>
<dbReference type="Proteomes" id="UP000053599">
    <property type="component" value="Unassembled WGS sequence"/>
</dbReference>